<organism evidence="3 4">
    <name type="scientific">Trichocoleus desertorum GB2-A4</name>
    <dbReference type="NCBI Taxonomy" id="2933944"/>
    <lineage>
        <taxon>Bacteria</taxon>
        <taxon>Bacillati</taxon>
        <taxon>Cyanobacteriota</taxon>
        <taxon>Cyanophyceae</taxon>
        <taxon>Leptolyngbyales</taxon>
        <taxon>Trichocoleusaceae</taxon>
        <taxon>Trichocoleus</taxon>
    </lineage>
</organism>
<reference evidence="3 4" key="1">
    <citation type="submission" date="2022-04" db="EMBL/GenBank/DDBJ databases">
        <title>Positive selection, recombination, and allopatry shape intraspecific diversity of widespread and dominant cyanobacteria.</title>
        <authorList>
            <person name="Wei J."/>
            <person name="Shu W."/>
            <person name="Hu C."/>
        </authorList>
    </citation>
    <scope>NUCLEOTIDE SEQUENCE [LARGE SCALE GENOMIC DNA]</scope>
    <source>
        <strain evidence="3 4">GB2-A4</strain>
    </source>
</reference>
<protein>
    <submittedName>
        <fullName evidence="3">DUF5673 domain-containing protein</fullName>
    </submittedName>
</protein>
<keyword evidence="1" id="KW-0472">Membrane</keyword>
<proteinExistence type="predicted"/>
<keyword evidence="4" id="KW-1185">Reference proteome</keyword>
<evidence type="ECO:0000313" key="4">
    <source>
        <dbReference type="Proteomes" id="UP001464891"/>
    </source>
</evidence>
<dbReference type="Pfam" id="PF18923">
    <property type="entry name" value="DUF5673"/>
    <property type="match status" value="1"/>
</dbReference>
<sequence>MGWFLDFLIFFVVLIAGSVLFNYIAAERIVGRKAARRNFRYATAWILFGLLSGFALFFVIQLLGRYGWISFYILSAVAISTRWISWFFRKQEVGSLLADVGRTLKSKIIFWIGLIQVVLAVIQTWLFFTPALNGIPEYTTLELEISKLIFWWSFASFSMALGLNKLEFRENGICFMYSLIRWQRINSYAWETDKLNVLTVRFKPRFPLSPGFTSLPIPAKHKEVVSRILAERLPGKRL</sequence>
<feature type="transmembrane region" description="Helical" evidence="1">
    <location>
        <begin position="148"/>
        <end position="166"/>
    </location>
</feature>
<keyword evidence="1" id="KW-1133">Transmembrane helix</keyword>
<evidence type="ECO:0000259" key="2">
    <source>
        <dbReference type="Pfam" id="PF18923"/>
    </source>
</evidence>
<name>A0ABV0JEV1_9CYAN</name>
<gene>
    <name evidence="3" type="ORF">NC998_24700</name>
</gene>
<dbReference type="EMBL" id="JAMPKM010000025">
    <property type="protein sequence ID" value="MEP0820303.1"/>
    <property type="molecule type" value="Genomic_DNA"/>
</dbReference>
<evidence type="ECO:0000256" key="1">
    <source>
        <dbReference type="SAM" id="Phobius"/>
    </source>
</evidence>
<feature type="transmembrane region" description="Helical" evidence="1">
    <location>
        <begin position="38"/>
        <end position="60"/>
    </location>
</feature>
<feature type="transmembrane region" description="Helical" evidence="1">
    <location>
        <begin position="66"/>
        <end position="88"/>
    </location>
</feature>
<feature type="transmembrane region" description="Helical" evidence="1">
    <location>
        <begin position="108"/>
        <end position="128"/>
    </location>
</feature>
<dbReference type="RefSeq" id="WP_190442475.1">
    <property type="nucleotide sequence ID" value="NZ_JAMPKM010000025.1"/>
</dbReference>
<evidence type="ECO:0000313" key="3">
    <source>
        <dbReference type="EMBL" id="MEP0820303.1"/>
    </source>
</evidence>
<comment type="caution">
    <text evidence="3">The sequence shown here is derived from an EMBL/GenBank/DDBJ whole genome shotgun (WGS) entry which is preliminary data.</text>
</comment>
<feature type="domain" description="DUF5673" evidence="2">
    <location>
        <begin position="164"/>
        <end position="229"/>
    </location>
</feature>
<dbReference type="InterPro" id="IPR043730">
    <property type="entry name" value="DUF5673"/>
</dbReference>
<feature type="transmembrane region" description="Helical" evidence="1">
    <location>
        <begin position="6"/>
        <end position="26"/>
    </location>
</feature>
<keyword evidence="1" id="KW-0812">Transmembrane</keyword>
<accession>A0ABV0JEV1</accession>
<dbReference type="Proteomes" id="UP001464891">
    <property type="component" value="Unassembled WGS sequence"/>
</dbReference>